<comment type="subcellular location">
    <subcellularLocation>
        <location evidence="1">Cell membrane</location>
        <topology evidence="1">Multi-pass membrane protein</topology>
    </subcellularLocation>
</comment>
<keyword evidence="5 9" id="KW-1133">Transmembrane helix</keyword>
<feature type="domain" description="Major facilitator superfamily (MFS) profile" evidence="10">
    <location>
        <begin position="100"/>
        <end position="541"/>
    </location>
</feature>
<feature type="transmembrane region" description="Helical" evidence="9">
    <location>
        <begin position="340"/>
        <end position="366"/>
    </location>
</feature>
<evidence type="ECO:0000256" key="4">
    <source>
        <dbReference type="ARBA" id="ARBA00022692"/>
    </source>
</evidence>
<dbReference type="SUPFAM" id="SSF103473">
    <property type="entry name" value="MFS general substrate transporter"/>
    <property type="match status" value="1"/>
</dbReference>
<feature type="transmembrane region" description="Helical" evidence="9">
    <location>
        <begin position="98"/>
        <end position="115"/>
    </location>
</feature>
<comment type="caution">
    <text evidence="11">The sequence shown here is derived from an EMBL/GenBank/DDBJ whole genome shotgun (WGS) entry which is preliminary data.</text>
</comment>
<evidence type="ECO:0000256" key="2">
    <source>
        <dbReference type="ARBA" id="ARBA00022448"/>
    </source>
</evidence>
<evidence type="ECO:0000256" key="6">
    <source>
        <dbReference type="ARBA" id="ARBA00023136"/>
    </source>
</evidence>
<dbReference type="PROSITE" id="PS50850">
    <property type="entry name" value="MFS"/>
    <property type="match status" value="1"/>
</dbReference>
<evidence type="ECO:0000256" key="3">
    <source>
        <dbReference type="ARBA" id="ARBA00022475"/>
    </source>
</evidence>
<protein>
    <submittedName>
        <fullName evidence="11">Fluconazole resistance protein 1 protein</fullName>
    </submittedName>
</protein>
<organism evidence="11 12">
    <name type="scientific">Zalerion maritima</name>
    <dbReference type="NCBI Taxonomy" id="339359"/>
    <lineage>
        <taxon>Eukaryota</taxon>
        <taxon>Fungi</taxon>
        <taxon>Dikarya</taxon>
        <taxon>Ascomycota</taxon>
        <taxon>Pezizomycotina</taxon>
        <taxon>Sordariomycetes</taxon>
        <taxon>Lulworthiomycetidae</taxon>
        <taxon>Lulworthiales</taxon>
        <taxon>Lulworthiaceae</taxon>
        <taxon>Zalerion</taxon>
    </lineage>
</organism>
<dbReference type="AlphaFoldDB" id="A0AAD5RUU1"/>
<feature type="region of interest" description="Disordered" evidence="8">
    <location>
        <begin position="1"/>
        <end position="34"/>
    </location>
</feature>
<dbReference type="InterPro" id="IPR020846">
    <property type="entry name" value="MFS_dom"/>
</dbReference>
<feature type="transmembrane region" description="Helical" evidence="9">
    <location>
        <begin position="166"/>
        <end position="184"/>
    </location>
</feature>
<feature type="region of interest" description="Disordered" evidence="8">
    <location>
        <begin position="580"/>
        <end position="642"/>
    </location>
</feature>
<dbReference type="InterPro" id="IPR011701">
    <property type="entry name" value="MFS"/>
</dbReference>
<reference evidence="11" key="1">
    <citation type="submission" date="2022-07" db="EMBL/GenBank/DDBJ databases">
        <title>Draft genome sequence of Zalerion maritima ATCC 34329, a (micro)plastics degrading marine fungus.</title>
        <authorList>
            <person name="Paco A."/>
            <person name="Goncalves M.F.M."/>
            <person name="Rocha-Santos T.A.P."/>
            <person name="Alves A."/>
        </authorList>
    </citation>
    <scope>NUCLEOTIDE SEQUENCE</scope>
    <source>
        <strain evidence="11">ATCC 34329</strain>
    </source>
</reference>
<keyword evidence="2" id="KW-0813">Transport</keyword>
<dbReference type="PANTHER" id="PTHR23502:SF186">
    <property type="entry name" value="MAJOR FACILITATOR SUPERFAMILY (MFS) PROFILE DOMAIN-CONTAINING PROTEIN"/>
    <property type="match status" value="1"/>
</dbReference>
<sequence>MTPSPGSLPPSTADSSVTITSQALPQSSRGPDNVDMEAQELNQKPVGHFSLILDQAGVTDAVINHKYRGSGTEDDPYLVEFLPGDPHNPITFKRWKKWVFVLLQAFACLGVAFVSTAYSGSVSEVIQAFNISTEVSILGISLFVVGFAIGPLLWAPLSELYGRQRLFFATYGIMTAFNAAATGSKNIQSLLILRFFAGAFGSSPLTNAGGVIADLFTANDRGMASAIFAAAPFLGPSLGPIVGGFVGEYAGWKWVLGVMAIFTGVIWIVVSLVVPETYTPVILRKRAAKLSKLTGKAYISRLDAGHGPVAGGGAKKQKSLSAEFKTALSRPWKLLFKEPIVLLTSLYMAIVYGTLYLMFAAFPIVFQQGRGWAPGIAGLPFLGLTVGMMFGVAYAIYDNKRYARVAAAHGGAAPPEARLPPGIIGSVLLPVGLFWFAWTNGPSIHWIVPIIASSFFAAGLVLVFLSLMNYLIDSYVIFAASVLAANSVIRSLFGAAFPLFTTYMYDDLGVHWASSVPAFLALACLPFPLLFYKYGAGIRMKCRYAAEAAAVLKRMRAMHSSEPVEDADEAEQEIERAITHEREERIRRSSTSHGGRHHSLSLFKSNPQKSRNKKVLNEGRTTADGGLVTDDEAVVSGVSEKE</sequence>
<evidence type="ECO:0000313" key="11">
    <source>
        <dbReference type="EMBL" id="KAJ2904592.1"/>
    </source>
</evidence>
<dbReference type="GO" id="GO:0005886">
    <property type="term" value="C:plasma membrane"/>
    <property type="evidence" value="ECO:0007669"/>
    <property type="project" value="UniProtKB-SubCell"/>
</dbReference>
<feature type="transmembrane region" description="Helical" evidence="9">
    <location>
        <begin position="444"/>
        <end position="468"/>
    </location>
</feature>
<evidence type="ECO:0000256" key="8">
    <source>
        <dbReference type="SAM" id="MobiDB-lite"/>
    </source>
</evidence>
<evidence type="ECO:0000256" key="9">
    <source>
        <dbReference type="SAM" id="Phobius"/>
    </source>
</evidence>
<dbReference type="InterPro" id="IPR036259">
    <property type="entry name" value="MFS_trans_sf"/>
</dbReference>
<evidence type="ECO:0000256" key="1">
    <source>
        <dbReference type="ARBA" id="ARBA00004651"/>
    </source>
</evidence>
<keyword evidence="4 9" id="KW-0812">Transmembrane</keyword>
<dbReference type="GO" id="GO:0022857">
    <property type="term" value="F:transmembrane transporter activity"/>
    <property type="evidence" value="ECO:0007669"/>
    <property type="project" value="InterPro"/>
</dbReference>
<dbReference type="PANTHER" id="PTHR23502">
    <property type="entry name" value="MAJOR FACILITATOR SUPERFAMILY"/>
    <property type="match status" value="1"/>
</dbReference>
<name>A0AAD5RUU1_9PEZI</name>
<feature type="transmembrane region" description="Helical" evidence="9">
    <location>
        <begin position="225"/>
        <end position="246"/>
    </location>
</feature>
<feature type="compositionally biased region" description="Basic residues" evidence="8">
    <location>
        <begin position="588"/>
        <end position="599"/>
    </location>
</feature>
<feature type="compositionally biased region" description="Polar residues" evidence="8">
    <location>
        <begin position="1"/>
        <end position="30"/>
    </location>
</feature>
<accession>A0AAD5RUU1</accession>
<proteinExistence type="inferred from homology"/>
<dbReference type="Proteomes" id="UP001201980">
    <property type="component" value="Unassembled WGS sequence"/>
</dbReference>
<evidence type="ECO:0000259" key="10">
    <source>
        <dbReference type="PROSITE" id="PS50850"/>
    </source>
</evidence>
<dbReference type="FunFam" id="1.20.1250.20:FF:000266">
    <property type="entry name" value="MFS multidrug transporter, putative"/>
    <property type="match status" value="1"/>
</dbReference>
<dbReference type="Gene3D" id="1.20.1250.20">
    <property type="entry name" value="MFS general substrate transporter like domains"/>
    <property type="match status" value="1"/>
</dbReference>
<comment type="similarity">
    <text evidence="7">Belongs to the major facilitator superfamily. DHA1 family. Polyamines/proton antiporter (TC 2.A.1.2.16) subfamily.</text>
</comment>
<feature type="transmembrane region" description="Helical" evidence="9">
    <location>
        <begin position="190"/>
        <end position="213"/>
    </location>
</feature>
<feature type="transmembrane region" description="Helical" evidence="9">
    <location>
        <begin position="135"/>
        <end position="154"/>
    </location>
</feature>
<dbReference type="CDD" id="cd17323">
    <property type="entry name" value="MFS_Tpo1_MDR_like"/>
    <property type="match status" value="1"/>
</dbReference>
<feature type="transmembrane region" description="Helical" evidence="9">
    <location>
        <begin position="512"/>
        <end position="532"/>
    </location>
</feature>
<feature type="transmembrane region" description="Helical" evidence="9">
    <location>
        <begin position="252"/>
        <end position="274"/>
    </location>
</feature>
<evidence type="ECO:0000313" key="12">
    <source>
        <dbReference type="Proteomes" id="UP001201980"/>
    </source>
</evidence>
<feature type="transmembrane region" description="Helical" evidence="9">
    <location>
        <begin position="372"/>
        <end position="397"/>
    </location>
</feature>
<evidence type="ECO:0000256" key="7">
    <source>
        <dbReference type="ARBA" id="ARBA00038459"/>
    </source>
</evidence>
<dbReference type="Pfam" id="PF07690">
    <property type="entry name" value="MFS_1"/>
    <property type="match status" value="1"/>
</dbReference>
<gene>
    <name evidence="11" type="ORF">MKZ38_007571</name>
</gene>
<keyword evidence="3" id="KW-1003">Cell membrane</keyword>
<evidence type="ECO:0000256" key="5">
    <source>
        <dbReference type="ARBA" id="ARBA00022989"/>
    </source>
</evidence>
<keyword evidence="12" id="KW-1185">Reference proteome</keyword>
<feature type="transmembrane region" description="Helical" evidence="9">
    <location>
        <begin position="475"/>
        <end position="500"/>
    </location>
</feature>
<keyword evidence="6 9" id="KW-0472">Membrane</keyword>
<dbReference type="EMBL" id="JAKWBI020000049">
    <property type="protein sequence ID" value="KAJ2904592.1"/>
    <property type="molecule type" value="Genomic_DNA"/>
</dbReference>